<dbReference type="OrthoDB" id="10423791at2759"/>
<evidence type="ECO:0000313" key="1">
    <source>
        <dbReference type="EMBL" id="KAG5612176.1"/>
    </source>
</evidence>
<reference evidence="1 2" key="1">
    <citation type="submission" date="2020-09" db="EMBL/GenBank/DDBJ databases">
        <title>De no assembly of potato wild relative species, Solanum commersonii.</title>
        <authorList>
            <person name="Cho K."/>
        </authorList>
    </citation>
    <scope>NUCLEOTIDE SEQUENCE [LARGE SCALE GENOMIC DNA]</scope>
    <source>
        <strain evidence="1">LZ3.2</strain>
        <tissue evidence="1">Leaf</tissue>
    </source>
</reference>
<sequence length="155" mass="17196">MVCCILGRHFPHDAGCLEINSECVGIFGANTKKEMGNYKILAGLGSAILDSRNPCQYCLVSPQIKWQLLQIFEMVMVGTSFLEGTSMTENLIAILAYCNNMTSLLSLMQPWTTQMERNPPKMPLLLEAATLCWKNQHLFLCGPGKPFGGVKLHTK</sequence>
<proteinExistence type="predicted"/>
<dbReference type="AlphaFoldDB" id="A0A9J5ZJC0"/>
<accession>A0A9J5ZJC0</accession>
<name>A0A9J5ZJC0_SOLCO</name>
<organism evidence="1 2">
    <name type="scientific">Solanum commersonii</name>
    <name type="common">Commerson's wild potato</name>
    <name type="synonym">Commerson's nightshade</name>
    <dbReference type="NCBI Taxonomy" id="4109"/>
    <lineage>
        <taxon>Eukaryota</taxon>
        <taxon>Viridiplantae</taxon>
        <taxon>Streptophyta</taxon>
        <taxon>Embryophyta</taxon>
        <taxon>Tracheophyta</taxon>
        <taxon>Spermatophyta</taxon>
        <taxon>Magnoliopsida</taxon>
        <taxon>eudicotyledons</taxon>
        <taxon>Gunneridae</taxon>
        <taxon>Pentapetalae</taxon>
        <taxon>asterids</taxon>
        <taxon>lamiids</taxon>
        <taxon>Solanales</taxon>
        <taxon>Solanaceae</taxon>
        <taxon>Solanoideae</taxon>
        <taxon>Solaneae</taxon>
        <taxon>Solanum</taxon>
    </lineage>
</organism>
<dbReference type="EMBL" id="JACXVP010000004">
    <property type="protein sequence ID" value="KAG5612176.1"/>
    <property type="molecule type" value="Genomic_DNA"/>
</dbReference>
<comment type="caution">
    <text evidence="1">The sequence shown here is derived from an EMBL/GenBank/DDBJ whole genome shotgun (WGS) entry which is preliminary data.</text>
</comment>
<gene>
    <name evidence="1" type="ORF">H5410_023457</name>
</gene>
<keyword evidence="2" id="KW-1185">Reference proteome</keyword>
<evidence type="ECO:0000313" key="2">
    <source>
        <dbReference type="Proteomes" id="UP000824120"/>
    </source>
</evidence>
<protein>
    <submittedName>
        <fullName evidence="1">Uncharacterized protein</fullName>
    </submittedName>
</protein>
<dbReference type="Proteomes" id="UP000824120">
    <property type="component" value="Chromosome 4"/>
</dbReference>